<dbReference type="EMBL" id="UINC01048724">
    <property type="protein sequence ID" value="SVB59616.1"/>
    <property type="molecule type" value="Genomic_DNA"/>
</dbReference>
<dbReference type="InterPro" id="IPR022025">
    <property type="entry name" value="Amidoligase_2"/>
</dbReference>
<reference evidence="1" key="1">
    <citation type="submission" date="2018-05" db="EMBL/GenBank/DDBJ databases">
        <authorList>
            <person name="Lanie J.A."/>
            <person name="Ng W.-L."/>
            <person name="Kazmierczak K.M."/>
            <person name="Andrzejewski T.M."/>
            <person name="Davidsen T.M."/>
            <person name="Wayne K.J."/>
            <person name="Tettelin H."/>
            <person name="Glass J.I."/>
            <person name="Rusch D."/>
            <person name="Podicherti R."/>
            <person name="Tsui H.-C.T."/>
            <person name="Winkler M.E."/>
        </authorList>
    </citation>
    <scope>NUCLEOTIDE SEQUENCE</scope>
</reference>
<sequence length="248" mass="28522">MMIEVGYELEMGVDAPSSTIRGAVKAIFPEVVNRDGFKARDKFKITDDLSVETNRDNQDVEIVTPVWPLKNGLKAIDKLFTLMELMNAETNASCGLHINLGFSRKNETKKIDEAKLVLLVDEQKWLKAFKRTHNDFVQPMKKGLTLRKNDSQDKVFTKLKDKIEDKAKYDSINMSKLNIEKGTGWIEFRIVGGKNYHKRRKEVKTAILHFAESLQASTNTTDKKNKLTRNINALKKKPWRAPRARKSW</sequence>
<accession>A0A382F996</accession>
<protein>
    <recommendedName>
        <fullName evidence="2">Amidoligase enzyme</fullName>
    </recommendedName>
</protein>
<proteinExistence type="predicted"/>
<organism evidence="1">
    <name type="scientific">marine metagenome</name>
    <dbReference type="NCBI Taxonomy" id="408172"/>
    <lineage>
        <taxon>unclassified sequences</taxon>
        <taxon>metagenomes</taxon>
        <taxon>ecological metagenomes</taxon>
    </lineage>
</organism>
<evidence type="ECO:0008006" key="2">
    <source>
        <dbReference type="Google" id="ProtNLM"/>
    </source>
</evidence>
<name>A0A382F996_9ZZZZ</name>
<evidence type="ECO:0000313" key="1">
    <source>
        <dbReference type="EMBL" id="SVB59616.1"/>
    </source>
</evidence>
<dbReference type="Pfam" id="PF12224">
    <property type="entry name" value="Amidoligase_2"/>
    <property type="match status" value="1"/>
</dbReference>
<gene>
    <name evidence="1" type="ORF">METZ01_LOCUS212470</name>
</gene>
<dbReference type="AlphaFoldDB" id="A0A382F996"/>